<gene>
    <name evidence="3" type="ORF">HUJ06_023447</name>
</gene>
<dbReference type="PANTHER" id="PTHR48475:SF1">
    <property type="entry name" value="RNASE H TYPE-1 DOMAIN-CONTAINING PROTEIN"/>
    <property type="match status" value="1"/>
</dbReference>
<sequence length="139" mass="15147">MCSLSLGSQLIFDLLSRIFSTGSNPGTTLNLYSSSNPNARGNTNASGPKYDSSKNEAGRGIGIVLASLEGLQVPFVFKLRFPCNNNMVEYEACIAGLKAILLLDVKNIEIYGDSLPIISQANQELKIKNKRLKAYHDHL</sequence>
<dbReference type="InterPro" id="IPR012337">
    <property type="entry name" value="RNaseH-like_sf"/>
</dbReference>
<dbReference type="Pfam" id="PF13456">
    <property type="entry name" value="RVT_3"/>
    <property type="match status" value="1"/>
</dbReference>
<evidence type="ECO:0000313" key="3">
    <source>
        <dbReference type="EMBL" id="DAD21984.1"/>
    </source>
</evidence>
<comment type="caution">
    <text evidence="3">The sequence shown here is derived from an EMBL/GenBank/DDBJ whole genome shotgun (WGS) entry which is preliminary data.</text>
</comment>
<dbReference type="Gene3D" id="3.30.420.10">
    <property type="entry name" value="Ribonuclease H-like superfamily/Ribonuclease H"/>
    <property type="match status" value="1"/>
</dbReference>
<reference evidence="3 4" key="1">
    <citation type="journal article" date="2020" name="Mol. Biol. Evol.">
        <title>Distinct Expression and Methylation Patterns for Genes with Different Fates following a Single Whole-Genome Duplication in Flowering Plants.</title>
        <authorList>
            <person name="Shi T."/>
            <person name="Rahmani R.S."/>
            <person name="Gugger P.F."/>
            <person name="Wang M."/>
            <person name="Li H."/>
            <person name="Zhang Y."/>
            <person name="Li Z."/>
            <person name="Wang Q."/>
            <person name="Van de Peer Y."/>
            <person name="Marchal K."/>
            <person name="Chen J."/>
        </authorList>
    </citation>
    <scope>NUCLEOTIDE SEQUENCE [LARGE SCALE GENOMIC DNA]</scope>
    <source>
        <tissue evidence="3">Leaf</tissue>
    </source>
</reference>
<name>A0A822XK94_NELNU</name>
<dbReference type="PANTHER" id="PTHR48475">
    <property type="entry name" value="RIBONUCLEASE H"/>
    <property type="match status" value="1"/>
</dbReference>
<keyword evidence="4" id="KW-1185">Reference proteome</keyword>
<evidence type="ECO:0000256" key="1">
    <source>
        <dbReference type="SAM" id="MobiDB-lite"/>
    </source>
</evidence>
<organism evidence="3 4">
    <name type="scientific">Nelumbo nucifera</name>
    <name type="common">Sacred lotus</name>
    <dbReference type="NCBI Taxonomy" id="4432"/>
    <lineage>
        <taxon>Eukaryota</taxon>
        <taxon>Viridiplantae</taxon>
        <taxon>Streptophyta</taxon>
        <taxon>Embryophyta</taxon>
        <taxon>Tracheophyta</taxon>
        <taxon>Spermatophyta</taxon>
        <taxon>Magnoliopsida</taxon>
        <taxon>Proteales</taxon>
        <taxon>Nelumbonaceae</taxon>
        <taxon>Nelumbo</taxon>
    </lineage>
</organism>
<dbReference type="GO" id="GO:0004523">
    <property type="term" value="F:RNA-DNA hybrid ribonuclease activity"/>
    <property type="evidence" value="ECO:0007669"/>
    <property type="project" value="InterPro"/>
</dbReference>
<dbReference type="InterPro" id="IPR002156">
    <property type="entry name" value="RNaseH_domain"/>
</dbReference>
<dbReference type="Proteomes" id="UP000607653">
    <property type="component" value="Unassembled WGS sequence"/>
</dbReference>
<accession>A0A822XK94</accession>
<dbReference type="GO" id="GO:0003676">
    <property type="term" value="F:nucleic acid binding"/>
    <property type="evidence" value="ECO:0007669"/>
    <property type="project" value="InterPro"/>
</dbReference>
<proteinExistence type="predicted"/>
<feature type="domain" description="RNase H type-1" evidence="2">
    <location>
        <begin position="58"/>
        <end position="138"/>
    </location>
</feature>
<dbReference type="InterPro" id="IPR036397">
    <property type="entry name" value="RNaseH_sf"/>
</dbReference>
<dbReference type="SUPFAM" id="SSF53098">
    <property type="entry name" value="Ribonuclease H-like"/>
    <property type="match status" value="1"/>
</dbReference>
<feature type="region of interest" description="Disordered" evidence="1">
    <location>
        <begin position="32"/>
        <end position="53"/>
    </location>
</feature>
<dbReference type="EMBL" id="DUZY01000001">
    <property type="protein sequence ID" value="DAD21984.1"/>
    <property type="molecule type" value="Genomic_DNA"/>
</dbReference>
<protein>
    <recommendedName>
        <fullName evidence="2">RNase H type-1 domain-containing protein</fullName>
    </recommendedName>
</protein>
<dbReference type="AlphaFoldDB" id="A0A822XK94"/>
<feature type="compositionally biased region" description="Polar residues" evidence="1">
    <location>
        <begin position="32"/>
        <end position="46"/>
    </location>
</feature>
<evidence type="ECO:0000313" key="4">
    <source>
        <dbReference type="Proteomes" id="UP000607653"/>
    </source>
</evidence>
<evidence type="ECO:0000259" key="2">
    <source>
        <dbReference type="Pfam" id="PF13456"/>
    </source>
</evidence>